<sequence>MNLHLYKRCSSSFHHNSATDAADGAFDDLGSELSSRGISDMVATSNCEPPLDHTWFCKKDDSKVRRP</sequence>
<name>A0AAV7FGJ9_ARIFI</name>
<keyword evidence="2" id="KW-1185">Reference proteome</keyword>
<accession>A0AAV7FGJ9</accession>
<evidence type="ECO:0000313" key="1">
    <source>
        <dbReference type="EMBL" id="KAG9459739.1"/>
    </source>
</evidence>
<evidence type="ECO:0000313" key="2">
    <source>
        <dbReference type="Proteomes" id="UP000825729"/>
    </source>
</evidence>
<dbReference type="AlphaFoldDB" id="A0AAV7FGJ9"/>
<comment type="caution">
    <text evidence="1">The sequence shown here is derived from an EMBL/GenBank/DDBJ whole genome shotgun (WGS) entry which is preliminary data.</text>
</comment>
<dbReference type="EMBL" id="JAINDJ010000002">
    <property type="protein sequence ID" value="KAG9459739.1"/>
    <property type="molecule type" value="Genomic_DNA"/>
</dbReference>
<reference evidence="1 2" key="1">
    <citation type="submission" date="2021-07" db="EMBL/GenBank/DDBJ databases">
        <title>The Aristolochia fimbriata genome: insights into angiosperm evolution, floral development and chemical biosynthesis.</title>
        <authorList>
            <person name="Jiao Y."/>
        </authorList>
    </citation>
    <scope>NUCLEOTIDE SEQUENCE [LARGE SCALE GENOMIC DNA]</scope>
    <source>
        <strain evidence="1">IBCAS-2021</strain>
        <tissue evidence="1">Leaf</tissue>
    </source>
</reference>
<organism evidence="1 2">
    <name type="scientific">Aristolochia fimbriata</name>
    <name type="common">White veined hardy Dutchman's pipe vine</name>
    <dbReference type="NCBI Taxonomy" id="158543"/>
    <lineage>
        <taxon>Eukaryota</taxon>
        <taxon>Viridiplantae</taxon>
        <taxon>Streptophyta</taxon>
        <taxon>Embryophyta</taxon>
        <taxon>Tracheophyta</taxon>
        <taxon>Spermatophyta</taxon>
        <taxon>Magnoliopsida</taxon>
        <taxon>Magnoliidae</taxon>
        <taxon>Piperales</taxon>
        <taxon>Aristolochiaceae</taxon>
        <taxon>Aristolochia</taxon>
    </lineage>
</organism>
<proteinExistence type="predicted"/>
<gene>
    <name evidence="1" type="ORF">H6P81_004247</name>
</gene>
<protein>
    <submittedName>
        <fullName evidence="1">Uncharacterized protein</fullName>
    </submittedName>
</protein>
<dbReference type="Proteomes" id="UP000825729">
    <property type="component" value="Unassembled WGS sequence"/>
</dbReference>